<proteinExistence type="predicted"/>
<dbReference type="KEGG" id="saqi:AXG55_03090"/>
<dbReference type="AlphaFoldDB" id="A0A1L4CYC5"/>
<reference evidence="1 2" key="1">
    <citation type="submission" date="2016-10" db="EMBL/GenBank/DDBJ databases">
        <title>Silvanigrella aquatica sp. nov., isolated from a freshwater lake located in the Black Forest, Germany, description of Silvanigrellaceae fam. nov., Silvanigrellales ord. nov., reclassification of the order Bdellovibrionales in the class Oligoflexia, reclassification of the families Bacteriovoracaceae and Halobacteriovoraceae in the new order Bacteriovoracales ord. nov., and reclassification of the family Pseudobacteriovoracaceae in the order Oligoflexiales.</title>
        <authorList>
            <person name="Hahn M.W."/>
            <person name="Schmidt J."/>
            <person name="Koll U."/>
            <person name="Rohde M."/>
            <person name="Verbag S."/>
            <person name="Pitt A."/>
            <person name="Nakai R."/>
            <person name="Naganuma T."/>
            <person name="Lang E."/>
        </authorList>
    </citation>
    <scope>NUCLEOTIDE SEQUENCE [LARGE SCALE GENOMIC DNA]</scope>
    <source>
        <strain evidence="1 2">MWH-Nonnen-W8red</strain>
    </source>
</reference>
<organism evidence="1 2">
    <name type="scientific">Silvanigrella aquatica</name>
    <dbReference type="NCBI Taxonomy" id="1915309"/>
    <lineage>
        <taxon>Bacteria</taxon>
        <taxon>Pseudomonadati</taxon>
        <taxon>Bdellovibrionota</taxon>
        <taxon>Oligoflexia</taxon>
        <taxon>Silvanigrellales</taxon>
        <taxon>Silvanigrellaceae</taxon>
        <taxon>Silvanigrella</taxon>
    </lineage>
</organism>
<sequence>MKNFNLHDVHSVYLKNHVRGSENWERIEGVHDAQARINQPSSYSLQKKRILQNALGKEGLPGAVRKIVRLFK</sequence>
<name>A0A1L4CYC5_9BACT</name>
<dbReference type="EMBL" id="CP017834">
    <property type="protein sequence ID" value="APJ02952.1"/>
    <property type="molecule type" value="Genomic_DNA"/>
</dbReference>
<evidence type="ECO:0000313" key="1">
    <source>
        <dbReference type="EMBL" id="APJ02952.1"/>
    </source>
</evidence>
<dbReference type="RefSeq" id="WP_148696666.1">
    <property type="nucleotide sequence ID" value="NZ_CP017834.1"/>
</dbReference>
<gene>
    <name evidence="1" type="ORF">AXG55_03090</name>
</gene>
<protein>
    <submittedName>
        <fullName evidence="1">Uncharacterized protein</fullName>
    </submittedName>
</protein>
<dbReference type="STRING" id="1915309.AXG55_03090"/>
<dbReference type="OrthoDB" id="9919941at2"/>
<keyword evidence="2" id="KW-1185">Reference proteome</keyword>
<evidence type="ECO:0000313" key="2">
    <source>
        <dbReference type="Proteomes" id="UP000184731"/>
    </source>
</evidence>
<dbReference type="Proteomes" id="UP000184731">
    <property type="component" value="Chromosome"/>
</dbReference>
<accession>A0A1L4CYC5</accession>